<dbReference type="Proteomes" id="UP000011115">
    <property type="component" value="Unassembled WGS sequence"/>
</dbReference>
<dbReference type="EnsemblPlants" id="PGSC0003DMT400096336">
    <property type="protein sequence ID" value="PGSC0003DMT400096336"/>
    <property type="gene ID" value="PGSC0003DMG400045907"/>
</dbReference>
<evidence type="ECO:0000313" key="3">
    <source>
        <dbReference type="Proteomes" id="UP000011115"/>
    </source>
</evidence>
<name>M1DY76_SOLTU</name>
<feature type="compositionally biased region" description="Acidic residues" evidence="1">
    <location>
        <begin position="100"/>
        <end position="110"/>
    </location>
</feature>
<dbReference type="AlphaFoldDB" id="M1DY76"/>
<proteinExistence type="predicted"/>
<evidence type="ECO:0000256" key="1">
    <source>
        <dbReference type="SAM" id="MobiDB-lite"/>
    </source>
</evidence>
<sequence>MDFCASFDSTRKLWDVEQGCLLHSLNGHRPRTSETNPEREESSFLGFQACSEMVNTRLNSIRGRERIRGRGRGRATPVKDGAPVGDAPKNEAPPGHHDEIEENIEVEDEENVKQEEEV</sequence>
<protein>
    <submittedName>
        <fullName evidence="2">Uncharacterized protein</fullName>
    </submittedName>
</protein>
<dbReference type="HOGENOM" id="CLU_2077290_0_0_1"/>
<accession>M1DY76</accession>
<evidence type="ECO:0000313" key="2">
    <source>
        <dbReference type="EnsemblPlants" id="PGSC0003DMT400096336"/>
    </source>
</evidence>
<feature type="region of interest" description="Disordered" evidence="1">
    <location>
        <begin position="62"/>
        <end position="118"/>
    </location>
</feature>
<dbReference type="Gramene" id="PGSC0003DMT400096336">
    <property type="protein sequence ID" value="PGSC0003DMT400096336"/>
    <property type="gene ID" value="PGSC0003DMG400045907"/>
</dbReference>
<keyword evidence="3" id="KW-1185">Reference proteome</keyword>
<dbReference type="InParanoid" id="M1DY76"/>
<reference evidence="3" key="1">
    <citation type="journal article" date="2011" name="Nature">
        <title>Genome sequence and analysis of the tuber crop potato.</title>
        <authorList>
            <consortium name="The Potato Genome Sequencing Consortium"/>
        </authorList>
    </citation>
    <scope>NUCLEOTIDE SEQUENCE [LARGE SCALE GENOMIC DNA]</scope>
    <source>
        <strain evidence="3">cv. DM1-3 516 R44</strain>
    </source>
</reference>
<organism evidence="2 3">
    <name type="scientific">Solanum tuberosum</name>
    <name type="common">Potato</name>
    <dbReference type="NCBI Taxonomy" id="4113"/>
    <lineage>
        <taxon>Eukaryota</taxon>
        <taxon>Viridiplantae</taxon>
        <taxon>Streptophyta</taxon>
        <taxon>Embryophyta</taxon>
        <taxon>Tracheophyta</taxon>
        <taxon>Spermatophyta</taxon>
        <taxon>Magnoliopsida</taxon>
        <taxon>eudicotyledons</taxon>
        <taxon>Gunneridae</taxon>
        <taxon>Pentapetalae</taxon>
        <taxon>asterids</taxon>
        <taxon>lamiids</taxon>
        <taxon>Solanales</taxon>
        <taxon>Solanaceae</taxon>
        <taxon>Solanoideae</taxon>
        <taxon>Solaneae</taxon>
        <taxon>Solanum</taxon>
    </lineage>
</organism>
<reference evidence="2" key="2">
    <citation type="submission" date="2015-06" db="UniProtKB">
        <authorList>
            <consortium name="EnsemblPlants"/>
        </authorList>
    </citation>
    <scope>IDENTIFICATION</scope>
    <source>
        <strain evidence="2">DM1-3 516 R44</strain>
    </source>
</reference>
<dbReference type="PaxDb" id="4113-PGSC0003DMT400096336"/>